<feature type="region of interest" description="Disordered" evidence="6">
    <location>
        <begin position="1"/>
        <end position="54"/>
    </location>
</feature>
<dbReference type="InterPro" id="IPR029026">
    <property type="entry name" value="tRNA_m1G_MTases_N"/>
</dbReference>
<name>A0A2K3D8X1_CHLRE</name>
<dbReference type="OMA" id="CSHRINL"/>
<dbReference type="GO" id="GO:0002130">
    <property type="term" value="P:wobble position ribose methylation"/>
    <property type="evidence" value="ECO:0000318"/>
    <property type="project" value="GO_Central"/>
</dbReference>
<dbReference type="GO" id="GO:0008173">
    <property type="term" value="F:RNA methyltransferase activity"/>
    <property type="evidence" value="ECO:0007669"/>
    <property type="project" value="InterPro"/>
</dbReference>
<keyword evidence="3" id="KW-0808">Transferase</keyword>
<dbReference type="CDD" id="cd18094">
    <property type="entry name" value="SpoU-like_TrmL"/>
    <property type="match status" value="1"/>
</dbReference>
<evidence type="ECO:0000256" key="5">
    <source>
        <dbReference type="ARBA" id="ARBA00022694"/>
    </source>
</evidence>
<dbReference type="InParanoid" id="A0A2K3D8X1"/>
<sequence>MACPSQRWQSAHPVSGLRSYSRRGERLLVRSSTPHQPGSGTSSSSSRTEHSGMGIKGTGFVTRQAWHRPDIAIVLVHPQIPQNTGNVARSCAATGTPLHLVGPLGFELDNKKLKRAGLDYWDNVAVALHSTWDHFFAAFINLPGPKRLVAFTVYGDTHYGAPEFTYQSGDWLVFGAETSGLPPQAHEDVLASGGALVKIPIRDTHVRSINLAVAAGIGLFEAVRQLDAGGEGHKVAPRVSPTLQEVAAMHDNGRPIGAKGSIGVTALGD</sequence>
<keyword evidence="5" id="KW-0819">tRNA processing</keyword>
<gene>
    <name evidence="8" type="ORF">CHLRE_10g417650v5</name>
</gene>
<dbReference type="FunCoup" id="A0A2K3D8X1">
    <property type="interactions" value="15"/>
</dbReference>
<evidence type="ECO:0000256" key="2">
    <source>
        <dbReference type="ARBA" id="ARBA00022603"/>
    </source>
</evidence>
<feature type="domain" description="tRNA/rRNA methyltransferase SpoU type" evidence="7">
    <location>
        <begin position="71"/>
        <end position="219"/>
    </location>
</feature>
<dbReference type="PANTHER" id="PTHR42971">
    <property type="entry name" value="TRNA (CYTIDINE(34)-2'-O)-METHYLTRANSFERASE"/>
    <property type="match status" value="1"/>
</dbReference>
<reference evidence="8 9" key="1">
    <citation type="journal article" date="2007" name="Science">
        <title>The Chlamydomonas genome reveals the evolution of key animal and plant functions.</title>
        <authorList>
            <person name="Merchant S.S."/>
            <person name="Prochnik S.E."/>
            <person name="Vallon O."/>
            <person name="Harris E.H."/>
            <person name="Karpowicz S.J."/>
            <person name="Witman G.B."/>
            <person name="Terry A."/>
            <person name="Salamov A."/>
            <person name="Fritz-Laylin L.K."/>
            <person name="Marechal-Drouard L."/>
            <person name="Marshall W.F."/>
            <person name="Qu L.H."/>
            <person name="Nelson D.R."/>
            <person name="Sanderfoot A.A."/>
            <person name="Spalding M.H."/>
            <person name="Kapitonov V.V."/>
            <person name="Ren Q."/>
            <person name="Ferris P."/>
            <person name="Lindquist E."/>
            <person name="Shapiro H."/>
            <person name="Lucas S.M."/>
            <person name="Grimwood J."/>
            <person name="Schmutz J."/>
            <person name="Cardol P."/>
            <person name="Cerutti H."/>
            <person name="Chanfreau G."/>
            <person name="Chen C.L."/>
            <person name="Cognat V."/>
            <person name="Croft M.T."/>
            <person name="Dent R."/>
            <person name="Dutcher S."/>
            <person name="Fernandez E."/>
            <person name="Fukuzawa H."/>
            <person name="Gonzalez-Ballester D."/>
            <person name="Gonzalez-Halphen D."/>
            <person name="Hallmann A."/>
            <person name="Hanikenne M."/>
            <person name="Hippler M."/>
            <person name="Inwood W."/>
            <person name="Jabbari K."/>
            <person name="Kalanon M."/>
            <person name="Kuras R."/>
            <person name="Lefebvre P.A."/>
            <person name="Lemaire S.D."/>
            <person name="Lobanov A.V."/>
            <person name="Lohr M."/>
            <person name="Manuell A."/>
            <person name="Meier I."/>
            <person name="Mets L."/>
            <person name="Mittag M."/>
            <person name="Mittelmeier T."/>
            <person name="Moroney J.V."/>
            <person name="Moseley J."/>
            <person name="Napoli C."/>
            <person name="Nedelcu A.M."/>
            <person name="Niyogi K."/>
            <person name="Novoselov S.V."/>
            <person name="Paulsen I.T."/>
            <person name="Pazour G."/>
            <person name="Purton S."/>
            <person name="Ral J.P."/>
            <person name="Riano-Pachon D.M."/>
            <person name="Riekhof W."/>
            <person name="Rymarquis L."/>
            <person name="Schroda M."/>
            <person name="Stern D."/>
            <person name="Umen J."/>
            <person name="Willows R."/>
            <person name="Wilson N."/>
            <person name="Zimmer S.L."/>
            <person name="Allmer J."/>
            <person name="Balk J."/>
            <person name="Bisova K."/>
            <person name="Chen C.J."/>
            <person name="Elias M."/>
            <person name="Gendler K."/>
            <person name="Hauser C."/>
            <person name="Lamb M.R."/>
            <person name="Ledford H."/>
            <person name="Long J.C."/>
            <person name="Minagawa J."/>
            <person name="Page M.D."/>
            <person name="Pan J."/>
            <person name="Pootakham W."/>
            <person name="Roje S."/>
            <person name="Rose A."/>
            <person name="Stahlberg E."/>
            <person name="Terauchi A.M."/>
            <person name="Yang P."/>
            <person name="Ball S."/>
            <person name="Bowler C."/>
            <person name="Dieckmann C.L."/>
            <person name="Gladyshev V.N."/>
            <person name="Green P."/>
            <person name="Jorgensen R."/>
            <person name="Mayfield S."/>
            <person name="Mueller-Roeber B."/>
            <person name="Rajamani S."/>
            <person name="Sayre R.T."/>
            <person name="Brokstein P."/>
            <person name="Dubchak I."/>
            <person name="Goodstein D."/>
            <person name="Hornick L."/>
            <person name="Huang Y.W."/>
            <person name="Jhaveri J."/>
            <person name="Luo Y."/>
            <person name="Martinez D."/>
            <person name="Ngau W.C."/>
            <person name="Otillar B."/>
            <person name="Poliakov A."/>
            <person name="Porter A."/>
            <person name="Szajkowski L."/>
            <person name="Werner G."/>
            <person name="Zhou K."/>
            <person name="Grigoriev I.V."/>
            <person name="Rokhsar D.S."/>
            <person name="Grossman A.R."/>
        </authorList>
    </citation>
    <scope>NUCLEOTIDE SEQUENCE [LARGE SCALE GENOMIC DNA]</scope>
    <source>
        <strain evidence="9">CC-503</strain>
    </source>
</reference>
<dbReference type="GO" id="GO:0003723">
    <property type="term" value="F:RNA binding"/>
    <property type="evidence" value="ECO:0007669"/>
    <property type="project" value="InterPro"/>
</dbReference>
<accession>A0A2K3D8X1</accession>
<dbReference type="InterPro" id="IPR029028">
    <property type="entry name" value="Alpha/beta_knot_MTases"/>
</dbReference>
<keyword evidence="4" id="KW-0949">S-adenosyl-L-methionine</keyword>
<organism evidence="8 9">
    <name type="scientific">Chlamydomonas reinhardtii</name>
    <name type="common">Chlamydomonas smithii</name>
    <dbReference type="NCBI Taxonomy" id="3055"/>
    <lineage>
        <taxon>Eukaryota</taxon>
        <taxon>Viridiplantae</taxon>
        <taxon>Chlorophyta</taxon>
        <taxon>core chlorophytes</taxon>
        <taxon>Chlorophyceae</taxon>
        <taxon>CS clade</taxon>
        <taxon>Chlamydomonadales</taxon>
        <taxon>Chlamydomonadaceae</taxon>
        <taxon>Chlamydomonas</taxon>
    </lineage>
</organism>
<feature type="compositionally biased region" description="Low complexity" evidence="6">
    <location>
        <begin position="31"/>
        <end position="46"/>
    </location>
</feature>
<dbReference type="AlphaFoldDB" id="A0A2K3D8X1"/>
<dbReference type="HAMAP" id="MF_01885">
    <property type="entry name" value="tRNA_methyltr_TrmL"/>
    <property type="match status" value="1"/>
</dbReference>
<keyword evidence="2" id="KW-0489">Methyltransferase</keyword>
<dbReference type="Pfam" id="PF00588">
    <property type="entry name" value="SpoU_methylase"/>
    <property type="match status" value="1"/>
</dbReference>
<dbReference type="EMBL" id="CM008971">
    <property type="protein sequence ID" value="PNW76984.1"/>
    <property type="molecule type" value="Genomic_DNA"/>
</dbReference>
<evidence type="ECO:0000259" key="7">
    <source>
        <dbReference type="Pfam" id="PF00588"/>
    </source>
</evidence>
<dbReference type="GeneID" id="5728343"/>
<evidence type="ECO:0000256" key="3">
    <source>
        <dbReference type="ARBA" id="ARBA00022679"/>
    </source>
</evidence>
<keyword evidence="9" id="KW-1185">Reference proteome</keyword>
<keyword evidence="1" id="KW-0963">Cytoplasm</keyword>
<protein>
    <recommendedName>
        <fullName evidence="7">tRNA/rRNA methyltransferase SpoU type domain-containing protein</fullName>
    </recommendedName>
</protein>
<dbReference type="Gramene" id="PNW76984">
    <property type="protein sequence ID" value="PNW76984"/>
    <property type="gene ID" value="CHLRE_10g417650v5"/>
</dbReference>
<dbReference type="InterPro" id="IPR016914">
    <property type="entry name" value="TrmL"/>
</dbReference>
<dbReference type="SUPFAM" id="SSF75217">
    <property type="entry name" value="alpha/beta knot"/>
    <property type="match status" value="1"/>
</dbReference>
<dbReference type="RefSeq" id="XP_001702806.2">
    <property type="nucleotide sequence ID" value="XM_001702754.2"/>
</dbReference>
<dbReference type="ExpressionAtlas" id="A0A2K3D8X1">
    <property type="expression patterns" value="baseline"/>
</dbReference>
<evidence type="ECO:0000313" key="9">
    <source>
        <dbReference type="Proteomes" id="UP000006906"/>
    </source>
</evidence>
<dbReference type="OrthoDB" id="5580682at2759"/>
<dbReference type="PANTHER" id="PTHR42971:SF1">
    <property type="entry name" value="TRNA (CYTIDINE(34)-2'-O)-METHYLTRANSFERASE"/>
    <property type="match status" value="1"/>
</dbReference>
<evidence type="ECO:0000256" key="1">
    <source>
        <dbReference type="ARBA" id="ARBA00022490"/>
    </source>
</evidence>
<dbReference type="STRING" id="3055.A0A2K3D8X1"/>
<proteinExistence type="inferred from homology"/>
<dbReference type="InterPro" id="IPR001537">
    <property type="entry name" value="SpoU_MeTrfase"/>
</dbReference>
<dbReference type="PaxDb" id="3055-EDP06585"/>
<dbReference type="Proteomes" id="UP000006906">
    <property type="component" value="Chromosome 10"/>
</dbReference>
<evidence type="ECO:0000256" key="6">
    <source>
        <dbReference type="SAM" id="MobiDB-lite"/>
    </source>
</evidence>
<dbReference type="KEGG" id="cre:CHLRE_10g417650v5"/>
<evidence type="ECO:0000313" key="8">
    <source>
        <dbReference type="EMBL" id="PNW76984.1"/>
    </source>
</evidence>
<evidence type="ECO:0000256" key="4">
    <source>
        <dbReference type="ARBA" id="ARBA00022691"/>
    </source>
</evidence>
<dbReference type="Gene3D" id="3.40.1280.10">
    <property type="match status" value="1"/>
</dbReference>